<proteinExistence type="predicted"/>
<gene>
    <name evidence="1" type="ORF">Shyd_86610</name>
</gene>
<comment type="caution">
    <text evidence="1">The sequence shown here is derived from an EMBL/GenBank/DDBJ whole genome shotgun (WGS) entry which is preliminary data.</text>
</comment>
<name>A0ABQ3PQK5_9ACTN</name>
<evidence type="ECO:0000313" key="1">
    <source>
        <dbReference type="EMBL" id="GHI27290.1"/>
    </source>
</evidence>
<evidence type="ECO:0000313" key="2">
    <source>
        <dbReference type="Proteomes" id="UP001052739"/>
    </source>
</evidence>
<sequence length="52" mass="5728">MPPRPDTQCRYTGEWTATKLCWGLAADQAEADALKVYAEACETTVVHYTPAP</sequence>
<protein>
    <submittedName>
        <fullName evidence="1">Uncharacterized protein</fullName>
    </submittedName>
</protein>
<keyword evidence="2" id="KW-1185">Reference proteome</keyword>
<accession>A0ABQ3PQK5</accession>
<reference evidence="1" key="1">
    <citation type="submission" date="2024-05" db="EMBL/GenBank/DDBJ databases">
        <title>Whole genome shotgun sequence of Streptomyces hydrogenans NBRC 13475.</title>
        <authorList>
            <person name="Komaki H."/>
            <person name="Tamura T."/>
        </authorList>
    </citation>
    <scope>NUCLEOTIDE SEQUENCE</scope>
    <source>
        <strain evidence="1">NBRC 13475</strain>
    </source>
</reference>
<organism evidence="1 2">
    <name type="scientific">Streptomyces hydrogenans</name>
    <dbReference type="NCBI Taxonomy" id="1873719"/>
    <lineage>
        <taxon>Bacteria</taxon>
        <taxon>Bacillati</taxon>
        <taxon>Actinomycetota</taxon>
        <taxon>Actinomycetes</taxon>
        <taxon>Kitasatosporales</taxon>
        <taxon>Streptomycetaceae</taxon>
        <taxon>Streptomyces</taxon>
    </lineage>
</organism>
<dbReference type="EMBL" id="BNDW01000117">
    <property type="protein sequence ID" value="GHI27290.1"/>
    <property type="molecule type" value="Genomic_DNA"/>
</dbReference>
<dbReference type="Proteomes" id="UP001052739">
    <property type="component" value="Unassembled WGS sequence"/>
</dbReference>